<gene>
    <name evidence="2" type="ORF">H9659_07275</name>
</gene>
<protein>
    <submittedName>
        <fullName evidence="2">Uncharacterized protein</fullName>
    </submittedName>
</protein>
<name>A0ABR8PJ69_9BACL</name>
<keyword evidence="1" id="KW-0812">Transmembrane</keyword>
<keyword evidence="1" id="KW-1133">Transmembrane helix</keyword>
<sequence length="91" mass="10537">MNSSDEYKGLKDYTFLLASLWILLAVPWIKRMDGSTPLKVGILLVVICLLFSARRLIRHEWLAAKLASLHVKMWHLYMVVAILYFLFAIIS</sequence>
<evidence type="ECO:0000313" key="2">
    <source>
        <dbReference type="EMBL" id="MBD7908124.1"/>
    </source>
</evidence>
<evidence type="ECO:0000256" key="1">
    <source>
        <dbReference type="SAM" id="Phobius"/>
    </source>
</evidence>
<keyword evidence="3" id="KW-1185">Reference proteome</keyword>
<organism evidence="2 3">
    <name type="scientific">Sporosarcina gallistercoris</name>
    <dbReference type="NCBI Taxonomy" id="2762245"/>
    <lineage>
        <taxon>Bacteria</taxon>
        <taxon>Bacillati</taxon>
        <taxon>Bacillota</taxon>
        <taxon>Bacilli</taxon>
        <taxon>Bacillales</taxon>
        <taxon>Caryophanaceae</taxon>
        <taxon>Sporosarcina</taxon>
    </lineage>
</organism>
<feature type="transmembrane region" description="Helical" evidence="1">
    <location>
        <begin position="12"/>
        <end position="29"/>
    </location>
</feature>
<accession>A0ABR8PJ69</accession>
<keyword evidence="1" id="KW-0472">Membrane</keyword>
<dbReference type="RefSeq" id="WP_191689276.1">
    <property type="nucleotide sequence ID" value="NZ_JACSQY010000004.1"/>
</dbReference>
<proteinExistence type="predicted"/>
<dbReference type="EMBL" id="JACSQY010000004">
    <property type="protein sequence ID" value="MBD7908124.1"/>
    <property type="molecule type" value="Genomic_DNA"/>
</dbReference>
<evidence type="ECO:0000313" key="3">
    <source>
        <dbReference type="Proteomes" id="UP000659496"/>
    </source>
</evidence>
<feature type="transmembrane region" description="Helical" evidence="1">
    <location>
        <begin position="74"/>
        <end position="90"/>
    </location>
</feature>
<comment type="caution">
    <text evidence="2">The sequence shown here is derived from an EMBL/GenBank/DDBJ whole genome shotgun (WGS) entry which is preliminary data.</text>
</comment>
<dbReference type="Proteomes" id="UP000659496">
    <property type="component" value="Unassembled WGS sequence"/>
</dbReference>
<feature type="transmembrane region" description="Helical" evidence="1">
    <location>
        <begin position="35"/>
        <end position="53"/>
    </location>
</feature>
<reference evidence="2 3" key="1">
    <citation type="submission" date="2020-08" db="EMBL/GenBank/DDBJ databases">
        <title>A Genomic Blueprint of the Chicken Gut Microbiome.</title>
        <authorList>
            <person name="Gilroy R."/>
            <person name="Ravi A."/>
            <person name="Getino M."/>
            <person name="Pursley I."/>
            <person name="Horton D.L."/>
            <person name="Alikhan N.-F."/>
            <person name="Baker D."/>
            <person name="Gharbi K."/>
            <person name="Hall N."/>
            <person name="Watson M."/>
            <person name="Adriaenssens E.M."/>
            <person name="Foster-Nyarko E."/>
            <person name="Jarju S."/>
            <person name="Secka A."/>
            <person name="Antonio M."/>
            <person name="Oren A."/>
            <person name="Chaudhuri R."/>
            <person name="La Ragione R.M."/>
            <person name="Hildebrand F."/>
            <person name="Pallen M.J."/>
        </authorList>
    </citation>
    <scope>NUCLEOTIDE SEQUENCE [LARGE SCALE GENOMIC DNA]</scope>
    <source>
        <strain evidence="2 3">Sa3CUA8</strain>
    </source>
</reference>